<evidence type="ECO:0008006" key="7">
    <source>
        <dbReference type="Google" id="ProtNLM"/>
    </source>
</evidence>
<comment type="subcellular location">
    <subcellularLocation>
        <location evidence="1">Membrane</location>
        <topology evidence="1">Multi-pass membrane protein</topology>
    </subcellularLocation>
</comment>
<dbReference type="InterPro" id="IPR050598">
    <property type="entry name" value="AminoAcid_Transporter"/>
</dbReference>
<accession>A0A382PI23</accession>
<protein>
    <recommendedName>
        <fullName evidence="7">Amino acid permease/ SLC12A domain-containing protein</fullName>
    </recommendedName>
</protein>
<evidence type="ECO:0000256" key="5">
    <source>
        <dbReference type="SAM" id="Phobius"/>
    </source>
</evidence>
<sequence>GITIGAGIFSAPQRIAAYFDSFTPILMLWILAGFFIFLGGLIYAELGARLPNTGGEYVYITRCFGPFSGFMFGWAQLFIIRTSPVAGLSIVTVDYLGHFVELTDWARTAAALGFVAVLGAINYIGIHRAGFYQKLSTVVKVTGLLVLVVVGLILVQDRGSMLGVAAPDSGDLDPVGSTIAAMMLIVFSYMGFERLGYSAEEMKDPKRTIPVSMFVGISVIIVIYISTNILYYQVFGVAEIREHTRVAADVATELLGPAGAAFIAIIVMVSATGSINGTMMTAPRVYYAMAHDGIFFRWFDHVHPIYRTPSHAIVAHCVWGAVILIVRGSFETIMAGVGFAALIF</sequence>
<name>A0A382PI23_9ZZZZ</name>
<feature type="transmembrane region" description="Helical" evidence="5">
    <location>
        <begin position="175"/>
        <end position="192"/>
    </location>
</feature>
<reference evidence="6" key="1">
    <citation type="submission" date="2018-05" db="EMBL/GenBank/DDBJ databases">
        <authorList>
            <person name="Lanie J.A."/>
            <person name="Ng W.-L."/>
            <person name="Kazmierczak K.M."/>
            <person name="Andrzejewski T.M."/>
            <person name="Davidsen T.M."/>
            <person name="Wayne K.J."/>
            <person name="Tettelin H."/>
            <person name="Glass J.I."/>
            <person name="Rusch D."/>
            <person name="Podicherti R."/>
            <person name="Tsui H.-C.T."/>
            <person name="Winkler M.E."/>
        </authorList>
    </citation>
    <scope>NUCLEOTIDE SEQUENCE</scope>
</reference>
<evidence type="ECO:0000256" key="2">
    <source>
        <dbReference type="ARBA" id="ARBA00022692"/>
    </source>
</evidence>
<keyword evidence="2 5" id="KW-0812">Transmembrane</keyword>
<dbReference type="AlphaFoldDB" id="A0A382PI23"/>
<dbReference type="PANTHER" id="PTHR11785">
    <property type="entry name" value="AMINO ACID TRANSPORTER"/>
    <property type="match status" value="1"/>
</dbReference>
<keyword evidence="3 5" id="KW-1133">Transmembrane helix</keyword>
<evidence type="ECO:0000313" key="6">
    <source>
        <dbReference type="EMBL" id="SVC71592.1"/>
    </source>
</evidence>
<feature type="transmembrane region" description="Helical" evidence="5">
    <location>
        <begin position="254"/>
        <end position="275"/>
    </location>
</feature>
<proteinExistence type="predicted"/>
<dbReference type="EMBL" id="UINC01106729">
    <property type="protein sequence ID" value="SVC71592.1"/>
    <property type="molecule type" value="Genomic_DNA"/>
</dbReference>
<dbReference type="GO" id="GO:0016020">
    <property type="term" value="C:membrane"/>
    <property type="evidence" value="ECO:0007669"/>
    <property type="project" value="UniProtKB-SubCell"/>
</dbReference>
<feature type="transmembrane region" description="Helical" evidence="5">
    <location>
        <begin position="105"/>
        <end position="125"/>
    </location>
</feature>
<feature type="transmembrane region" description="Helical" evidence="5">
    <location>
        <begin position="58"/>
        <end position="79"/>
    </location>
</feature>
<feature type="non-terminal residue" evidence="6">
    <location>
        <position position="1"/>
    </location>
</feature>
<feature type="transmembrane region" description="Helical" evidence="5">
    <location>
        <begin position="137"/>
        <end position="155"/>
    </location>
</feature>
<dbReference type="InterPro" id="IPR002293">
    <property type="entry name" value="AA/rel_permease1"/>
</dbReference>
<organism evidence="6">
    <name type="scientific">marine metagenome</name>
    <dbReference type="NCBI Taxonomy" id="408172"/>
    <lineage>
        <taxon>unclassified sequences</taxon>
        <taxon>metagenomes</taxon>
        <taxon>ecological metagenomes</taxon>
    </lineage>
</organism>
<evidence type="ECO:0000256" key="1">
    <source>
        <dbReference type="ARBA" id="ARBA00004141"/>
    </source>
</evidence>
<gene>
    <name evidence="6" type="ORF">METZ01_LOCUS324446</name>
</gene>
<dbReference type="PANTHER" id="PTHR11785:SF512">
    <property type="entry name" value="SOBREMESA, ISOFORM B"/>
    <property type="match status" value="1"/>
</dbReference>
<evidence type="ECO:0000256" key="3">
    <source>
        <dbReference type="ARBA" id="ARBA00022989"/>
    </source>
</evidence>
<dbReference type="Gene3D" id="1.20.1740.10">
    <property type="entry name" value="Amino acid/polyamine transporter I"/>
    <property type="match status" value="1"/>
</dbReference>
<feature type="transmembrane region" description="Helical" evidence="5">
    <location>
        <begin position="213"/>
        <end position="234"/>
    </location>
</feature>
<dbReference type="GO" id="GO:0015179">
    <property type="term" value="F:L-amino acid transmembrane transporter activity"/>
    <property type="evidence" value="ECO:0007669"/>
    <property type="project" value="TreeGrafter"/>
</dbReference>
<dbReference type="PIRSF" id="PIRSF006060">
    <property type="entry name" value="AA_transporter"/>
    <property type="match status" value="1"/>
</dbReference>
<feature type="non-terminal residue" evidence="6">
    <location>
        <position position="344"/>
    </location>
</feature>
<evidence type="ECO:0000256" key="4">
    <source>
        <dbReference type="ARBA" id="ARBA00023136"/>
    </source>
</evidence>
<keyword evidence="4 5" id="KW-0472">Membrane</keyword>
<feature type="transmembrane region" description="Helical" evidence="5">
    <location>
        <begin position="26"/>
        <end position="46"/>
    </location>
</feature>
<dbReference type="Pfam" id="PF13520">
    <property type="entry name" value="AA_permease_2"/>
    <property type="match status" value="1"/>
</dbReference>